<proteinExistence type="predicted"/>
<dbReference type="EMBL" id="AP014546">
    <property type="protein sequence ID" value="BBB28618.1"/>
    <property type="molecule type" value="Genomic_DNA"/>
</dbReference>
<dbReference type="SMART" id="SM00989">
    <property type="entry name" value="V4R"/>
    <property type="match status" value="1"/>
</dbReference>
<dbReference type="SUPFAM" id="SSF111126">
    <property type="entry name" value="Ligand-binding domain in the NO signalling and Golgi transport"/>
    <property type="match status" value="1"/>
</dbReference>
<sequence>MSKQPELQFPGSEDLLSQLHFDHENGKIWFNEQRMLLIHASVMGLLRKELIETLGVQRARGFLMRFGYHSGWKDAELVSKIRPDLSKKQSFYMGPQLHIIKGMVNVKPTSLDFDLDSGTFDGEFDWFDSYEAEIHLQECGISEDPICWTLIGYASGYTTYYMGRQIIFKESMCKGAGADHCHIIGKPVEEWEDSVELESMLLPDPIAEELFSLQSQLSELRANFGNSEKEGDSLLNSVGQSSTFRNACQLIHKASTSKVTVLLQGETGVGKEIFARGLHQSSDRSDKPFIAVNCACISPDLIEAELFGVEKGAFTGATQSREGRFERANGGTLFLDEVVDLSARAQASLLRVLQESELERVGDNRTRFIDVRVVAAANINLEKAVQDGVFREDLYYRLNIYPVHIPPLRERGEDIPLLINHFLEKYHNFYNKRTLGVSDMAMQALMEYKWPGNIRELENMIERGVILSENNHTIGLDSFFPSLSEPSHPLNIMSKRALDASPQITNSETDNSKSNSYKSICKELLNNSVNLDEFESALLLEAMEQSQGNISKAARLLGITRPQLAYRLKKLES</sequence>
<dbReference type="PROSITE" id="PS00688">
    <property type="entry name" value="SIGMA54_INTERACT_3"/>
    <property type="match status" value="1"/>
</dbReference>
<dbReference type="InterPro" id="IPR009057">
    <property type="entry name" value="Homeodomain-like_sf"/>
</dbReference>
<dbReference type="PROSITE" id="PS50931">
    <property type="entry name" value="HTH_LYSR"/>
    <property type="match status" value="1"/>
</dbReference>
<evidence type="ECO:0000256" key="1">
    <source>
        <dbReference type="ARBA" id="ARBA00022741"/>
    </source>
</evidence>
<evidence type="ECO:0000256" key="5">
    <source>
        <dbReference type="ARBA" id="ARBA00023163"/>
    </source>
</evidence>
<dbReference type="SUPFAM" id="SSF52540">
    <property type="entry name" value="P-loop containing nucleoside triphosphate hydrolases"/>
    <property type="match status" value="1"/>
</dbReference>
<organism evidence="8 9">
    <name type="scientific">Neptunomonas japonica JAMM 1380</name>
    <dbReference type="NCBI Taxonomy" id="1441457"/>
    <lineage>
        <taxon>Bacteria</taxon>
        <taxon>Pseudomonadati</taxon>
        <taxon>Pseudomonadota</taxon>
        <taxon>Gammaproteobacteria</taxon>
        <taxon>Oceanospirillales</taxon>
        <taxon>Oceanospirillaceae</taxon>
        <taxon>Neptunomonas</taxon>
    </lineage>
</organism>
<keyword evidence="5" id="KW-0804">Transcription</keyword>
<dbReference type="PROSITE" id="PS00676">
    <property type="entry name" value="SIGMA54_INTERACT_2"/>
    <property type="match status" value="1"/>
</dbReference>
<keyword evidence="2" id="KW-0067">ATP-binding</keyword>
<dbReference type="InterPro" id="IPR025662">
    <property type="entry name" value="Sigma_54_int_dom_ATP-bd_1"/>
</dbReference>
<dbReference type="InterPro" id="IPR027417">
    <property type="entry name" value="P-loop_NTPase"/>
</dbReference>
<dbReference type="GO" id="GO:0043565">
    <property type="term" value="F:sequence-specific DNA binding"/>
    <property type="evidence" value="ECO:0007669"/>
    <property type="project" value="InterPro"/>
</dbReference>
<dbReference type="FunFam" id="3.40.50.300:FF:000006">
    <property type="entry name" value="DNA-binding transcriptional regulator NtrC"/>
    <property type="match status" value="1"/>
</dbReference>
<dbReference type="InterPro" id="IPR058031">
    <property type="entry name" value="AAA_lid_NorR"/>
</dbReference>
<dbReference type="Pfam" id="PF02830">
    <property type="entry name" value="V4R"/>
    <property type="match status" value="1"/>
</dbReference>
<dbReference type="AlphaFoldDB" id="A0A7R6PSD5"/>
<dbReference type="Pfam" id="PF02954">
    <property type="entry name" value="HTH_8"/>
    <property type="match status" value="1"/>
</dbReference>
<dbReference type="PRINTS" id="PR01590">
    <property type="entry name" value="HTHFIS"/>
</dbReference>
<evidence type="ECO:0000259" key="7">
    <source>
        <dbReference type="PROSITE" id="PS50931"/>
    </source>
</evidence>
<dbReference type="CDD" id="cd00009">
    <property type="entry name" value="AAA"/>
    <property type="match status" value="1"/>
</dbReference>
<dbReference type="Gene3D" id="3.40.50.300">
    <property type="entry name" value="P-loop containing nucleotide triphosphate hydrolases"/>
    <property type="match status" value="1"/>
</dbReference>
<dbReference type="Gene3D" id="3.30.1380.20">
    <property type="entry name" value="Trafficking protein particle complex subunit 3"/>
    <property type="match status" value="1"/>
</dbReference>
<evidence type="ECO:0000256" key="3">
    <source>
        <dbReference type="ARBA" id="ARBA00023015"/>
    </source>
</evidence>
<dbReference type="InterPro" id="IPR004096">
    <property type="entry name" value="V4R"/>
</dbReference>
<dbReference type="Pfam" id="PF25601">
    <property type="entry name" value="AAA_lid_14"/>
    <property type="match status" value="1"/>
</dbReference>
<evidence type="ECO:0000256" key="2">
    <source>
        <dbReference type="ARBA" id="ARBA00022840"/>
    </source>
</evidence>
<dbReference type="InterPro" id="IPR025943">
    <property type="entry name" value="Sigma_54_int_dom_ATP-bd_2"/>
</dbReference>
<dbReference type="SUPFAM" id="SSF46689">
    <property type="entry name" value="Homeodomain-like"/>
    <property type="match status" value="1"/>
</dbReference>
<dbReference type="InterPro" id="IPR002078">
    <property type="entry name" value="Sigma_54_int"/>
</dbReference>
<dbReference type="SMART" id="SM00382">
    <property type="entry name" value="AAA"/>
    <property type="match status" value="1"/>
</dbReference>
<dbReference type="Proteomes" id="UP000595332">
    <property type="component" value="Chromosome"/>
</dbReference>
<dbReference type="Pfam" id="PF00158">
    <property type="entry name" value="Sigma54_activat"/>
    <property type="match status" value="1"/>
</dbReference>
<feature type="domain" description="Sigma-54 factor interaction" evidence="6">
    <location>
        <begin position="237"/>
        <end position="466"/>
    </location>
</feature>
<dbReference type="GO" id="GO:0003700">
    <property type="term" value="F:DNA-binding transcription factor activity"/>
    <property type="evidence" value="ECO:0007669"/>
    <property type="project" value="InterPro"/>
</dbReference>
<protein>
    <submittedName>
        <fullName evidence="8">Fis family transcriptional regulator</fullName>
    </submittedName>
</protein>
<dbReference type="PROSITE" id="PS50045">
    <property type="entry name" value="SIGMA54_INTERACT_4"/>
    <property type="match status" value="1"/>
</dbReference>
<dbReference type="InterPro" id="IPR002197">
    <property type="entry name" value="HTH_Fis"/>
</dbReference>
<keyword evidence="9" id="KW-1185">Reference proteome</keyword>
<feature type="domain" description="HTH lysR-type" evidence="7">
    <location>
        <begin position="547"/>
        <end position="573"/>
    </location>
</feature>
<dbReference type="PANTHER" id="PTHR32071">
    <property type="entry name" value="TRANSCRIPTIONAL REGULATORY PROTEIN"/>
    <property type="match status" value="1"/>
</dbReference>
<dbReference type="Gene3D" id="1.10.8.60">
    <property type="match status" value="1"/>
</dbReference>
<name>A0A7R6PSD5_9GAMM</name>
<reference evidence="8 9" key="1">
    <citation type="journal article" date="2008" name="Int. J. Syst. Evol. Microbiol.">
        <title>Neptunomonas japonica sp. nov., an Osedax japonicus symbiont-like bacterium isolated from sediment adjacent to sperm whale carcasses off Kagoshima, Japan.</title>
        <authorList>
            <person name="Miyazaki M."/>
            <person name="Nogi Y."/>
            <person name="Fujiwara Y."/>
            <person name="Kawato M."/>
            <person name="Kubokawa K."/>
            <person name="Horikoshi K."/>
        </authorList>
    </citation>
    <scope>NUCLEOTIDE SEQUENCE [LARGE SCALE GENOMIC DNA]</scope>
    <source>
        <strain evidence="8 9">JAMM 1380</strain>
    </source>
</reference>
<dbReference type="Pfam" id="PF06505">
    <property type="entry name" value="XylR_N"/>
    <property type="match status" value="1"/>
</dbReference>
<keyword evidence="1" id="KW-0547">Nucleotide-binding</keyword>
<dbReference type="KEGG" id="njp:NEJAP_0661"/>
<dbReference type="PROSITE" id="PS00675">
    <property type="entry name" value="SIGMA54_INTERACT_1"/>
    <property type="match status" value="1"/>
</dbReference>
<dbReference type="GO" id="GO:0005524">
    <property type="term" value="F:ATP binding"/>
    <property type="evidence" value="ECO:0007669"/>
    <property type="project" value="UniProtKB-KW"/>
</dbReference>
<dbReference type="InterPro" id="IPR003593">
    <property type="entry name" value="AAA+_ATPase"/>
</dbReference>
<dbReference type="RefSeq" id="WP_201349296.1">
    <property type="nucleotide sequence ID" value="NZ_AP014546.1"/>
</dbReference>
<evidence type="ECO:0000259" key="6">
    <source>
        <dbReference type="PROSITE" id="PS50045"/>
    </source>
</evidence>
<accession>A0A7R6PSD5</accession>
<dbReference type="InterPro" id="IPR024096">
    <property type="entry name" value="NO_sig/Golgi_transp_ligand-bd"/>
</dbReference>
<dbReference type="Gene3D" id="1.10.10.60">
    <property type="entry name" value="Homeodomain-like"/>
    <property type="match status" value="1"/>
</dbReference>
<dbReference type="InterPro" id="IPR010523">
    <property type="entry name" value="XylR_N"/>
</dbReference>
<dbReference type="InterPro" id="IPR000847">
    <property type="entry name" value="LysR_HTH_N"/>
</dbReference>
<evidence type="ECO:0000313" key="8">
    <source>
        <dbReference type="EMBL" id="BBB28618.1"/>
    </source>
</evidence>
<evidence type="ECO:0000256" key="4">
    <source>
        <dbReference type="ARBA" id="ARBA00023125"/>
    </source>
</evidence>
<keyword evidence="4" id="KW-0238">DNA-binding</keyword>
<evidence type="ECO:0000313" key="9">
    <source>
        <dbReference type="Proteomes" id="UP000595332"/>
    </source>
</evidence>
<keyword evidence="3" id="KW-0805">Transcription regulation</keyword>
<dbReference type="InterPro" id="IPR025944">
    <property type="entry name" value="Sigma_54_int_dom_CS"/>
</dbReference>
<gene>
    <name evidence="8" type="ORF">NEJAP_0661</name>
</gene>